<dbReference type="CDD" id="cd11567">
    <property type="entry name" value="YciH_like"/>
    <property type="match status" value="1"/>
</dbReference>
<dbReference type="Gene3D" id="3.30.780.10">
    <property type="entry name" value="SUI1-like domain"/>
    <property type="match status" value="1"/>
</dbReference>
<keyword evidence="2 4" id="KW-0810">Translation regulation</keyword>
<dbReference type="Proteomes" id="UP001215956">
    <property type="component" value="Unassembled WGS sequence"/>
</dbReference>
<protein>
    <recommendedName>
        <fullName evidence="4 5">Protein translation factor SUI1 homolog</fullName>
    </recommendedName>
</protein>
<feature type="domain" description="SUI1" evidence="6">
    <location>
        <begin position="52"/>
        <end position="119"/>
    </location>
</feature>
<evidence type="ECO:0000313" key="8">
    <source>
        <dbReference type="Proteomes" id="UP001215956"/>
    </source>
</evidence>
<evidence type="ECO:0000256" key="4">
    <source>
        <dbReference type="HAMAP-Rule" id="MF_00604"/>
    </source>
</evidence>
<name>A0ABT5XF88_9EURY</name>
<sequence length="129" mass="14285">MGEDVSVGRSDEWVHIFCGGNYQKMSSEMCPVCGLPKDLCICQEVAKEQQRITVKINRRRYGKEVTVIQGIDPHEIDLNELATYLKSELACGGTVKGYGVIELQGNHTGRIKKILVKKGFGEGQIQISS</sequence>
<dbReference type="NCBIfam" id="NF002096">
    <property type="entry name" value="PRK00939.1"/>
    <property type="match status" value="1"/>
</dbReference>
<organism evidence="7 8">
    <name type="scientific">Candidatus Methanocrinis alkalitolerans</name>
    <dbReference type="NCBI Taxonomy" id="3033395"/>
    <lineage>
        <taxon>Archaea</taxon>
        <taxon>Methanobacteriati</taxon>
        <taxon>Methanobacteriota</taxon>
        <taxon>Stenosarchaea group</taxon>
        <taxon>Methanomicrobia</taxon>
        <taxon>Methanotrichales</taxon>
        <taxon>Methanotrichaceae</taxon>
        <taxon>Methanocrinis</taxon>
    </lineage>
</organism>
<dbReference type="PANTHER" id="PTHR12789">
    <property type="entry name" value="DENSITY-REGULATED PROTEIN HOMOLOG"/>
    <property type="match status" value="1"/>
</dbReference>
<proteinExistence type="inferred from homology"/>
<evidence type="ECO:0000256" key="2">
    <source>
        <dbReference type="ARBA" id="ARBA00022845"/>
    </source>
</evidence>
<accession>A0ABT5XF88</accession>
<evidence type="ECO:0000256" key="3">
    <source>
        <dbReference type="ARBA" id="ARBA00022917"/>
    </source>
</evidence>
<dbReference type="InterPro" id="IPR022851">
    <property type="entry name" value="SUI1_arc"/>
</dbReference>
<comment type="caution">
    <text evidence="7">The sequence shown here is derived from an EMBL/GenBank/DDBJ whole genome shotgun (WGS) entry which is preliminary data.</text>
</comment>
<evidence type="ECO:0000256" key="5">
    <source>
        <dbReference type="PIRNR" id="PIRNR037511"/>
    </source>
</evidence>
<dbReference type="SUPFAM" id="SSF55159">
    <property type="entry name" value="eIF1-like"/>
    <property type="match status" value="1"/>
</dbReference>
<dbReference type="PROSITE" id="PS50296">
    <property type="entry name" value="SUI1"/>
    <property type="match status" value="1"/>
</dbReference>
<keyword evidence="8" id="KW-1185">Reference proteome</keyword>
<dbReference type="Pfam" id="PF01253">
    <property type="entry name" value="SUI1"/>
    <property type="match status" value="1"/>
</dbReference>
<dbReference type="PIRSF" id="PIRSF037511">
    <property type="entry name" value="Transl_init_SUI1_pro"/>
    <property type="match status" value="1"/>
</dbReference>
<evidence type="ECO:0000256" key="1">
    <source>
        <dbReference type="ARBA" id="ARBA00005422"/>
    </source>
</evidence>
<keyword evidence="3 4" id="KW-0648">Protein biosynthesis</keyword>
<dbReference type="GO" id="GO:0003743">
    <property type="term" value="F:translation initiation factor activity"/>
    <property type="evidence" value="ECO:0007669"/>
    <property type="project" value="UniProtKB-KW"/>
</dbReference>
<keyword evidence="7" id="KW-0396">Initiation factor</keyword>
<dbReference type="InterPro" id="IPR005872">
    <property type="entry name" value="SUI1_arc_bac"/>
</dbReference>
<dbReference type="EMBL" id="JARFPL010000018">
    <property type="protein sequence ID" value="MDF0593320.1"/>
    <property type="molecule type" value="Genomic_DNA"/>
</dbReference>
<dbReference type="InterPro" id="IPR001950">
    <property type="entry name" value="SUI1"/>
</dbReference>
<dbReference type="InterPro" id="IPR036877">
    <property type="entry name" value="SUI1_dom_sf"/>
</dbReference>
<dbReference type="PANTHER" id="PTHR12789:SF0">
    <property type="entry name" value="DENSITY-REGULATED PROTEIN"/>
    <property type="match status" value="1"/>
</dbReference>
<dbReference type="HAMAP" id="MF_00604">
    <property type="entry name" value="SUI1"/>
    <property type="match status" value="1"/>
</dbReference>
<reference evidence="7 8" key="1">
    <citation type="submission" date="2023-03" db="EMBL/GenBank/DDBJ databases">
        <title>Whole genome sequencing of Methanotrichaceae archaeon M04Ac.</title>
        <authorList>
            <person name="Khomyakova M.A."/>
            <person name="Merkel A.Y."/>
            <person name="Slobodkin A.I."/>
        </authorList>
    </citation>
    <scope>NUCLEOTIDE SEQUENCE [LARGE SCALE GENOMIC DNA]</scope>
    <source>
        <strain evidence="7 8">M04Ac</strain>
    </source>
</reference>
<dbReference type="InterPro" id="IPR050318">
    <property type="entry name" value="DENR/SUI1_TIF"/>
</dbReference>
<gene>
    <name evidence="7" type="ORF">P0O24_06965</name>
</gene>
<evidence type="ECO:0000313" key="7">
    <source>
        <dbReference type="EMBL" id="MDF0593320.1"/>
    </source>
</evidence>
<evidence type="ECO:0000259" key="6">
    <source>
        <dbReference type="PROSITE" id="PS50296"/>
    </source>
</evidence>
<comment type="similarity">
    <text evidence="1 4 5">Belongs to the SUI1 family.</text>
</comment>